<dbReference type="OrthoDB" id="1708309at2"/>
<keyword evidence="1" id="KW-0812">Transmembrane</keyword>
<dbReference type="Pfam" id="PF11167">
    <property type="entry name" value="DUF2953"/>
    <property type="match status" value="1"/>
</dbReference>
<dbReference type="EMBL" id="CP035282">
    <property type="protein sequence ID" value="QAT61733.1"/>
    <property type="molecule type" value="Genomic_DNA"/>
</dbReference>
<keyword evidence="1" id="KW-1133">Transmembrane helix</keyword>
<organism evidence="2 3">
    <name type="scientific">Acidilutibacter cellobiosedens</name>
    <dbReference type="NCBI Taxonomy" id="2507161"/>
    <lineage>
        <taxon>Bacteria</taxon>
        <taxon>Bacillati</taxon>
        <taxon>Bacillota</taxon>
        <taxon>Tissierellia</taxon>
        <taxon>Tissierellales</taxon>
        <taxon>Acidilutibacteraceae</taxon>
        <taxon>Acidilutibacter</taxon>
    </lineage>
</organism>
<feature type="transmembrane region" description="Helical" evidence="1">
    <location>
        <begin position="32"/>
        <end position="49"/>
    </location>
</feature>
<dbReference type="InterPro" id="IPR021338">
    <property type="entry name" value="DUF2953"/>
</dbReference>
<keyword evidence="3" id="KW-1185">Reference proteome</keyword>
<sequence length="184" mass="21771">MFWRLLILFGFILGILITPVKVKILYKKNDENVLDIRVIFLWGLINIPLNKYFKNRKKDTAHYKNKGEEILNTLKKSKKNFNIYKKKFLKYREKILIEKFNFFISLGLEDPAMTGISVGFLWWIESIISGFILGHNDVKNFKVKINPVFYKNHFEVYLDCIIKCKLVYIIIGSIHSFKIKKGGE</sequence>
<proteinExistence type="predicted"/>
<dbReference type="AlphaFoldDB" id="A0A410QCI4"/>
<reference evidence="3" key="1">
    <citation type="submission" date="2019-01" db="EMBL/GenBank/DDBJ databases">
        <title>Draft genomes of a novel of Sporanaerobacter strains.</title>
        <authorList>
            <person name="Ma S."/>
        </authorList>
    </citation>
    <scope>NUCLEOTIDE SEQUENCE [LARGE SCALE GENOMIC DNA]</scope>
    <source>
        <strain evidence="3">NJN-17</strain>
    </source>
</reference>
<dbReference type="KEGG" id="spoa:EQM13_09095"/>
<dbReference type="Proteomes" id="UP000287969">
    <property type="component" value="Chromosome"/>
</dbReference>
<evidence type="ECO:0000313" key="2">
    <source>
        <dbReference type="EMBL" id="QAT61733.1"/>
    </source>
</evidence>
<accession>A0A410QCI4</accession>
<name>A0A410QCI4_9FIRM</name>
<evidence type="ECO:0000313" key="3">
    <source>
        <dbReference type="Proteomes" id="UP000287969"/>
    </source>
</evidence>
<evidence type="ECO:0000256" key="1">
    <source>
        <dbReference type="SAM" id="Phobius"/>
    </source>
</evidence>
<protein>
    <submittedName>
        <fullName evidence="2">DUF2953 domain-containing protein</fullName>
    </submittedName>
</protein>
<dbReference type="RefSeq" id="WP_071138647.1">
    <property type="nucleotide sequence ID" value="NZ_CP035282.1"/>
</dbReference>
<keyword evidence="1" id="KW-0472">Membrane</keyword>
<gene>
    <name evidence="2" type="ORF">EQM13_09095</name>
</gene>